<dbReference type="GeneID" id="18874338"/>
<sequence>MTKKILCLPGFLQNGSTFAAKSSGIRKQLTKKLNLQLDYLDPPQLIDSKDKISFPLAPTEPEAQQVWQSIVDKGNNRCWWDHQGPGINVGLTESIDYVIKHINQNGPYDGIIGFSQGAAMALMITNSINKLLPSHGSFKLAMFVSCFVLTEPSGDRSPENIERINHEIEDFEEFKQAVKITDDAERYCIPPADLSTKLIFVNGSNDSVVTPIRSQYAESLYPEGKAKIFVHDGGHLVPNRKEFIEPIIKIFNEELLEKSML</sequence>
<dbReference type="GO" id="GO:0005737">
    <property type="term" value="C:cytoplasm"/>
    <property type="evidence" value="ECO:0007669"/>
    <property type="project" value="TreeGrafter"/>
</dbReference>
<dbReference type="OMA" id="FEHPGGH"/>
<dbReference type="Gene3D" id="3.40.50.1820">
    <property type="entry name" value="alpha/beta hydrolase"/>
    <property type="match status" value="1"/>
</dbReference>
<dbReference type="InterPro" id="IPR005645">
    <property type="entry name" value="FSH-like_dom"/>
</dbReference>
<dbReference type="InParanoid" id="G3AS20"/>
<protein>
    <recommendedName>
        <fullName evidence="2">Serine hydrolase domain-containing protein</fullName>
    </recommendedName>
</protein>
<dbReference type="AlphaFoldDB" id="G3AS20"/>
<evidence type="ECO:0000259" key="2">
    <source>
        <dbReference type="Pfam" id="PF03959"/>
    </source>
</evidence>
<evidence type="ECO:0000313" key="4">
    <source>
        <dbReference type="Proteomes" id="UP000000709"/>
    </source>
</evidence>
<dbReference type="EMBL" id="GL996503">
    <property type="protein sequence ID" value="EGW31869.1"/>
    <property type="molecule type" value="Genomic_DNA"/>
</dbReference>
<gene>
    <name evidence="3" type="ORF">SPAPADRAFT_62479</name>
</gene>
<dbReference type="FunCoup" id="G3AS20">
    <property type="interactions" value="160"/>
</dbReference>
<accession>G3AS20</accession>
<feature type="domain" description="Serine hydrolase" evidence="2">
    <location>
        <begin position="2"/>
        <end position="246"/>
    </location>
</feature>
<dbReference type="eggNOG" id="KOG2551">
    <property type="taxonomic scope" value="Eukaryota"/>
</dbReference>
<dbReference type="GO" id="GO:0005634">
    <property type="term" value="C:nucleus"/>
    <property type="evidence" value="ECO:0007669"/>
    <property type="project" value="TreeGrafter"/>
</dbReference>
<dbReference type="GO" id="GO:0006915">
    <property type="term" value="P:apoptotic process"/>
    <property type="evidence" value="ECO:0007669"/>
    <property type="project" value="EnsemblFungi"/>
</dbReference>
<organism evidence="4">
    <name type="scientific">Spathaspora passalidarum (strain NRRL Y-27907 / 11-Y1)</name>
    <dbReference type="NCBI Taxonomy" id="619300"/>
    <lineage>
        <taxon>Eukaryota</taxon>
        <taxon>Fungi</taxon>
        <taxon>Dikarya</taxon>
        <taxon>Ascomycota</taxon>
        <taxon>Saccharomycotina</taxon>
        <taxon>Pichiomycetes</taxon>
        <taxon>Debaryomycetaceae</taxon>
        <taxon>Spathaspora</taxon>
    </lineage>
</organism>
<reference evidence="3 4" key="1">
    <citation type="journal article" date="2011" name="Proc. Natl. Acad. Sci. U.S.A.">
        <title>Comparative genomics of xylose-fermenting fungi for enhanced biofuel production.</title>
        <authorList>
            <person name="Wohlbach D.J."/>
            <person name="Kuo A."/>
            <person name="Sato T.K."/>
            <person name="Potts K.M."/>
            <person name="Salamov A.A."/>
            <person name="LaButti K.M."/>
            <person name="Sun H."/>
            <person name="Clum A."/>
            <person name="Pangilinan J.L."/>
            <person name="Lindquist E.A."/>
            <person name="Lucas S."/>
            <person name="Lapidus A."/>
            <person name="Jin M."/>
            <person name="Gunawan C."/>
            <person name="Balan V."/>
            <person name="Dale B.E."/>
            <person name="Jeffries T.W."/>
            <person name="Zinkel R."/>
            <person name="Barry K.W."/>
            <person name="Grigoriev I.V."/>
            <person name="Gasch A.P."/>
        </authorList>
    </citation>
    <scope>NUCLEOTIDE SEQUENCE [LARGE SCALE GENOMIC DNA]</scope>
    <source>
        <strain evidence="4">NRRL Y-27907 / 11-Y1</strain>
    </source>
</reference>
<dbReference type="HOGENOM" id="CLU_051938_2_0_1"/>
<dbReference type="Pfam" id="PF03959">
    <property type="entry name" value="FSH1"/>
    <property type="match status" value="1"/>
</dbReference>
<dbReference type="GO" id="GO:0004622">
    <property type="term" value="F:phosphatidylcholine lysophospholipase activity"/>
    <property type="evidence" value="ECO:0007669"/>
    <property type="project" value="EnsemblFungi"/>
</dbReference>
<dbReference type="PANTHER" id="PTHR48070:SF9">
    <property type="entry name" value="FAMILY OF SERINE HYDROLASES 1"/>
    <property type="match status" value="1"/>
</dbReference>
<dbReference type="InterPro" id="IPR029058">
    <property type="entry name" value="AB_hydrolase_fold"/>
</dbReference>
<evidence type="ECO:0000256" key="1">
    <source>
        <dbReference type="ARBA" id="ARBA00022801"/>
    </source>
</evidence>
<name>G3AS20_SPAPN</name>
<proteinExistence type="predicted"/>
<evidence type="ECO:0000313" key="3">
    <source>
        <dbReference type="EMBL" id="EGW31869.1"/>
    </source>
</evidence>
<keyword evidence="4" id="KW-1185">Reference proteome</keyword>
<dbReference type="SUPFAM" id="SSF53474">
    <property type="entry name" value="alpha/beta-Hydrolases"/>
    <property type="match status" value="1"/>
</dbReference>
<dbReference type="KEGG" id="spaa:SPAPADRAFT_62479"/>
<dbReference type="InterPro" id="IPR050593">
    <property type="entry name" value="LovG"/>
</dbReference>
<dbReference type="PANTHER" id="PTHR48070">
    <property type="entry name" value="ESTERASE OVCA2"/>
    <property type="match status" value="1"/>
</dbReference>
<dbReference type="RefSeq" id="XP_007376647.1">
    <property type="nucleotide sequence ID" value="XM_007376585.1"/>
</dbReference>
<dbReference type="OrthoDB" id="2094269at2759"/>
<keyword evidence="1" id="KW-0378">Hydrolase</keyword>
<dbReference type="Proteomes" id="UP000000709">
    <property type="component" value="Unassembled WGS sequence"/>
</dbReference>